<keyword evidence="2" id="KW-0732">Signal</keyword>
<dbReference type="GeneTree" id="ENSGT00940000173998"/>
<evidence type="ECO:0000256" key="2">
    <source>
        <dbReference type="SAM" id="SignalP"/>
    </source>
</evidence>
<proteinExistence type="predicted"/>
<keyword evidence="4" id="KW-1185">Reference proteome</keyword>
<protein>
    <submittedName>
        <fullName evidence="3">Uncharacterized protein</fullName>
    </submittedName>
</protein>
<dbReference type="Proteomes" id="UP000261420">
    <property type="component" value="Unplaced"/>
</dbReference>
<evidence type="ECO:0000313" key="3">
    <source>
        <dbReference type="Ensembl" id="ENSSDUP00000012846.1"/>
    </source>
</evidence>
<evidence type="ECO:0000313" key="4">
    <source>
        <dbReference type="Proteomes" id="UP000261420"/>
    </source>
</evidence>
<dbReference type="OMA" id="NQGPKDI"/>
<organism evidence="3 4">
    <name type="scientific">Seriola dumerili</name>
    <name type="common">Greater amberjack</name>
    <name type="synonym">Caranx dumerili</name>
    <dbReference type="NCBI Taxonomy" id="41447"/>
    <lineage>
        <taxon>Eukaryota</taxon>
        <taxon>Metazoa</taxon>
        <taxon>Chordata</taxon>
        <taxon>Craniata</taxon>
        <taxon>Vertebrata</taxon>
        <taxon>Euteleostomi</taxon>
        <taxon>Actinopterygii</taxon>
        <taxon>Neopterygii</taxon>
        <taxon>Teleostei</taxon>
        <taxon>Neoteleostei</taxon>
        <taxon>Acanthomorphata</taxon>
        <taxon>Carangaria</taxon>
        <taxon>Carangiformes</taxon>
        <taxon>Carangidae</taxon>
        <taxon>Seriola</taxon>
    </lineage>
</organism>
<sequence>MAYSGNGGTKILLCLGLIVLVSSFCRCSPLTRLKALDKLRDNSTLGQGQATGNDLRHGRLLIGQKSLYGAKLKGTKATKSLLEIDTDYQADMGWVEPKHLKGQGEGFSMLRPDAAAVERLLKMEPKVECTVDSMKLQVQDVASTQGSLLFVDRGSRLSPLPLSKLPPNCGYTVRSTQKDLVLVAPYDGCFVAHEEDCYVLPLRWCGVPVKMSCPLMRPSTSNPPMVTCHTEGMVVKTEWTVSVTKIKINLNGNWEPLMTASPRCGFSVVVHPEGVVISVHYAPCLEKKDGLYTLELAGDGEIKISCPSLSAPQTETPSKGGPPPTPSHNFGPAQSPQPALPQFPGFPQNPEAPNEKLNQGPKDINQ</sequence>
<reference evidence="3" key="2">
    <citation type="submission" date="2025-09" db="UniProtKB">
        <authorList>
            <consortium name="Ensembl"/>
        </authorList>
    </citation>
    <scope>IDENTIFICATION</scope>
</reference>
<dbReference type="AlphaFoldDB" id="A0A3B4U2P1"/>
<evidence type="ECO:0000256" key="1">
    <source>
        <dbReference type="SAM" id="MobiDB-lite"/>
    </source>
</evidence>
<name>A0A3B4U2P1_SERDU</name>
<accession>A0A3B4U2P1</accession>
<dbReference type="Ensembl" id="ENSSDUT00000013080.1">
    <property type="protein sequence ID" value="ENSSDUP00000012846.1"/>
    <property type="gene ID" value="ENSSDUG00000009346.1"/>
</dbReference>
<feature type="chain" id="PRO_5017486755" evidence="2">
    <location>
        <begin position="28"/>
        <end position="366"/>
    </location>
</feature>
<reference evidence="3" key="1">
    <citation type="submission" date="2025-08" db="UniProtKB">
        <authorList>
            <consortium name="Ensembl"/>
        </authorList>
    </citation>
    <scope>IDENTIFICATION</scope>
</reference>
<feature type="region of interest" description="Disordered" evidence="1">
    <location>
        <begin position="307"/>
        <end position="366"/>
    </location>
</feature>
<feature type="signal peptide" evidence="2">
    <location>
        <begin position="1"/>
        <end position="27"/>
    </location>
</feature>